<dbReference type="SUPFAM" id="SSF103481">
    <property type="entry name" value="Multidrug resistance efflux transporter EmrE"/>
    <property type="match status" value="2"/>
</dbReference>
<feature type="transmembrane region" description="Helical" evidence="3">
    <location>
        <begin position="93"/>
        <end position="117"/>
    </location>
</feature>
<feature type="transmembrane region" description="Helical" evidence="3">
    <location>
        <begin position="244"/>
        <end position="263"/>
    </location>
</feature>
<name>A0ABV8X2D5_9LACT</name>
<keyword evidence="3" id="KW-0812">Transmembrane</keyword>
<comment type="subcellular location">
    <subcellularLocation>
        <location evidence="1">Endomembrane system</location>
        <topology evidence="1">Multi-pass membrane protein</topology>
    </subcellularLocation>
</comment>
<feature type="domain" description="EamA" evidence="4">
    <location>
        <begin position="155"/>
        <end position="285"/>
    </location>
</feature>
<proteinExistence type="inferred from homology"/>
<feature type="transmembrane region" description="Helical" evidence="3">
    <location>
        <begin position="180"/>
        <end position="201"/>
    </location>
</feature>
<feature type="transmembrane region" description="Helical" evidence="3">
    <location>
        <begin position="213"/>
        <end position="232"/>
    </location>
</feature>
<sequence>MAGDHLNVSAMIKMTLSMAIFGSIGFFTIQTGIPAVELVFVRCICATLFLGGLWLLLKQHKTEIWQRREVVRTMICGIFLVLNWVFLFKAFEVMSITVSITLYNLAPIFVLILGTLFLKERMSFTSLAAIIVCFLGSMLIIGTQNVQSWADFTGSGFGWALLSAFCYAMTMLLGKGITHLSAYSTTFIQTTIGIIMLLPFIDFSVFNGLTMSNWGYILGTGLIHTGFVYYLFFDSLRKLPTSVISALVFVDPVVAILLDTVILDFRPTFLQAAGIVLIFGGIIYTIWKPERKTAELTQEKIV</sequence>
<evidence type="ECO:0000256" key="2">
    <source>
        <dbReference type="ARBA" id="ARBA00007362"/>
    </source>
</evidence>
<dbReference type="EMBL" id="JBHSEC010000005">
    <property type="protein sequence ID" value="MFC4409686.1"/>
    <property type="molecule type" value="Genomic_DNA"/>
</dbReference>
<dbReference type="InterPro" id="IPR037185">
    <property type="entry name" value="EmrE-like"/>
</dbReference>
<keyword evidence="6" id="KW-1185">Reference proteome</keyword>
<comment type="similarity">
    <text evidence="2">Belongs to the EamA transporter family.</text>
</comment>
<evidence type="ECO:0000256" key="1">
    <source>
        <dbReference type="ARBA" id="ARBA00004127"/>
    </source>
</evidence>
<evidence type="ECO:0000313" key="5">
    <source>
        <dbReference type="EMBL" id="MFC4409686.1"/>
    </source>
</evidence>
<feature type="transmembrane region" description="Helical" evidence="3">
    <location>
        <begin position="124"/>
        <end position="144"/>
    </location>
</feature>
<feature type="domain" description="EamA" evidence="4">
    <location>
        <begin position="11"/>
        <end position="141"/>
    </location>
</feature>
<feature type="transmembrane region" description="Helical" evidence="3">
    <location>
        <begin position="269"/>
        <end position="287"/>
    </location>
</feature>
<accession>A0ABV8X2D5</accession>
<evidence type="ECO:0000259" key="4">
    <source>
        <dbReference type="Pfam" id="PF00892"/>
    </source>
</evidence>
<organism evidence="5 6">
    <name type="scientific">Chungangia koreensis</name>
    <dbReference type="NCBI Taxonomy" id="752657"/>
    <lineage>
        <taxon>Bacteria</taxon>
        <taxon>Bacillati</taxon>
        <taxon>Bacillota</taxon>
        <taxon>Bacilli</taxon>
        <taxon>Lactobacillales</taxon>
        <taxon>Chungangia</taxon>
    </lineage>
</organism>
<dbReference type="InterPro" id="IPR000620">
    <property type="entry name" value="EamA_dom"/>
</dbReference>
<dbReference type="Pfam" id="PF00892">
    <property type="entry name" value="EamA"/>
    <property type="match status" value="2"/>
</dbReference>
<dbReference type="PANTHER" id="PTHR22911">
    <property type="entry name" value="ACYL-MALONYL CONDENSING ENZYME-RELATED"/>
    <property type="match status" value="1"/>
</dbReference>
<feature type="transmembrane region" description="Helical" evidence="3">
    <location>
        <begin position="39"/>
        <end position="57"/>
    </location>
</feature>
<gene>
    <name evidence="5" type="ORF">ACFOZY_04460</name>
</gene>
<dbReference type="Gene3D" id="1.10.3730.20">
    <property type="match status" value="2"/>
</dbReference>
<feature type="transmembrane region" description="Helical" evidence="3">
    <location>
        <begin position="69"/>
        <end position="87"/>
    </location>
</feature>
<protein>
    <submittedName>
        <fullName evidence="5">DMT family transporter</fullName>
    </submittedName>
</protein>
<keyword evidence="3" id="KW-1133">Transmembrane helix</keyword>
<dbReference type="Proteomes" id="UP001595817">
    <property type="component" value="Unassembled WGS sequence"/>
</dbReference>
<keyword evidence="3" id="KW-0472">Membrane</keyword>
<dbReference type="PANTHER" id="PTHR22911:SF102">
    <property type="entry name" value="MEMBRANE PROTEIN"/>
    <property type="match status" value="1"/>
</dbReference>
<comment type="caution">
    <text evidence="5">The sequence shown here is derived from an EMBL/GenBank/DDBJ whole genome shotgun (WGS) entry which is preliminary data.</text>
</comment>
<evidence type="ECO:0000313" key="6">
    <source>
        <dbReference type="Proteomes" id="UP001595817"/>
    </source>
</evidence>
<reference evidence="6" key="1">
    <citation type="journal article" date="2019" name="Int. J. Syst. Evol. Microbiol.">
        <title>The Global Catalogue of Microorganisms (GCM) 10K type strain sequencing project: providing services to taxonomists for standard genome sequencing and annotation.</title>
        <authorList>
            <consortium name="The Broad Institute Genomics Platform"/>
            <consortium name="The Broad Institute Genome Sequencing Center for Infectious Disease"/>
            <person name="Wu L."/>
            <person name="Ma J."/>
        </authorList>
    </citation>
    <scope>NUCLEOTIDE SEQUENCE [LARGE SCALE GENOMIC DNA]</scope>
    <source>
        <strain evidence="6">CCUG 59778</strain>
    </source>
</reference>
<feature type="transmembrane region" description="Helical" evidence="3">
    <location>
        <begin position="156"/>
        <end position="173"/>
    </location>
</feature>
<evidence type="ECO:0000256" key="3">
    <source>
        <dbReference type="SAM" id="Phobius"/>
    </source>
</evidence>
<feature type="transmembrane region" description="Helical" evidence="3">
    <location>
        <begin position="12"/>
        <end position="33"/>
    </location>
</feature>